<reference evidence="1" key="1">
    <citation type="submission" date="2022-07" db="EMBL/GenBank/DDBJ databases">
        <title>Taxonomy of Aspergillus series Nigri: significant species reduction supported by multi-species coalescent approaches.</title>
        <authorList>
            <person name="Bian C."/>
            <person name="Kusuya Y."/>
            <person name="Sklenar F."/>
            <person name="D'hooge E."/>
            <person name="Yaguchi T."/>
            <person name="Takahashi H."/>
            <person name="Hubka V."/>
        </authorList>
    </citation>
    <scope>NUCLEOTIDE SEQUENCE</scope>
    <source>
        <strain evidence="1">IFM 63604</strain>
    </source>
</reference>
<comment type="caution">
    <text evidence="1">The sequence shown here is derived from an EMBL/GenBank/DDBJ whole genome shotgun (WGS) entry which is preliminary data.</text>
</comment>
<name>A0A9W6ADR5_ASPNG</name>
<protein>
    <submittedName>
        <fullName evidence="1">Uncharacterized protein</fullName>
    </submittedName>
</protein>
<evidence type="ECO:0000313" key="2">
    <source>
        <dbReference type="Proteomes" id="UP001144191"/>
    </source>
</evidence>
<evidence type="ECO:0000313" key="1">
    <source>
        <dbReference type="EMBL" id="GLA56091.1"/>
    </source>
</evidence>
<gene>
    <name evidence="1" type="ORF">AnigIFM63604_004387</name>
</gene>
<dbReference type="Proteomes" id="UP001144191">
    <property type="component" value="Unassembled WGS sequence"/>
</dbReference>
<sequence length="234" mass="26831">MIRSEFESVAMDATIRSAIEDAILSPSTRENENAKLRNTRRRWFLGLIRYTCKKSGMDQDDGFREGQSDSIRVPPNCEFCIDDLDQPDWYYPFRNSDFIHVGGLGGDRQLLTCILQGAYRYGLTPRIAHANTVSRCCSPNGMLKIWDSNVHFQDPQGETGLHRLYNDMNKAFRMDGRSLDLPLQYLSEMESHGFINVAEHVYRIPLNTEQPMIQNSVVISWADGFEAYSMDLLC</sequence>
<organism evidence="1 2">
    <name type="scientific">Aspergillus niger</name>
    <dbReference type="NCBI Taxonomy" id="5061"/>
    <lineage>
        <taxon>Eukaryota</taxon>
        <taxon>Fungi</taxon>
        <taxon>Dikarya</taxon>
        <taxon>Ascomycota</taxon>
        <taxon>Pezizomycotina</taxon>
        <taxon>Eurotiomycetes</taxon>
        <taxon>Eurotiomycetidae</taxon>
        <taxon>Eurotiales</taxon>
        <taxon>Aspergillaceae</taxon>
        <taxon>Aspergillus</taxon>
        <taxon>Aspergillus subgen. Circumdati</taxon>
    </lineage>
</organism>
<accession>A0A9W6ADR5</accession>
<dbReference type="AlphaFoldDB" id="A0A9W6ADR5"/>
<proteinExistence type="predicted"/>
<dbReference type="EMBL" id="BRPB01000237">
    <property type="protein sequence ID" value="GLA56091.1"/>
    <property type="molecule type" value="Genomic_DNA"/>
</dbReference>